<keyword evidence="6" id="KW-1185">Reference proteome</keyword>
<keyword evidence="2" id="KW-1133">Transmembrane helix</keyword>
<reference evidence="5" key="1">
    <citation type="submission" date="2022-07" db="EMBL/GenBank/DDBJ databases">
        <title>Taxonomic analysis of Microcella humidisoli nov. sp., isolated from riverside soil.</title>
        <authorList>
            <person name="Molina K.M."/>
            <person name="Kim S.B."/>
        </authorList>
    </citation>
    <scope>NUCLEOTIDE SEQUENCE</scope>
    <source>
        <strain evidence="5">MMS21-STM10</strain>
    </source>
</reference>
<gene>
    <name evidence="5" type="ORF">NNL39_06455</name>
</gene>
<dbReference type="RefSeq" id="WP_255158149.1">
    <property type="nucleotide sequence ID" value="NZ_CP101497.1"/>
</dbReference>
<sequence length="447" mass="45617">MRTIAHRLAALGATAVVVAGTALAATPAHAAGAAPVAVDDFYTAAPGELLVLDPSISPFANDYDPEGDALDFFHTDVNAGAFPGGSIVTMYTPQTPVTIQISADASGTVGFQYRVTDGTTPSAWGKVSIEVVPVGDPEPQPEPETPSNTPPVGVDDWYYVVPGENYSLPGSTVLANASDADGDAITAQWATSLPGDFTQAVDGSFSWSVPADFCGEFPVQYRPFDGIEAGNLTTITLRASVDASGIYAPCAAPVETLVANDDLFFAEPGQSITVPATWGLLSNDVHSGGTGFGVVSYSEPSAGAFALLADGSFTWTAPADFCDTLTFTYTAGDGAATSNVATVTLYASISGGDVECEEPGDETGGEPGDEPIDQPGSPTIPTLPLPTDPGTPVDEPGQPEYAATPGRDGLAHTGADDLAQGIGWGALLAIVLGLGFLAPRLRRGRAA</sequence>
<evidence type="ECO:0000256" key="1">
    <source>
        <dbReference type="SAM" id="MobiDB-lite"/>
    </source>
</evidence>
<dbReference type="Pfam" id="PF17803">
    <property type="entry name" value="Cadherin_4"/>
    <property type="match status" value="1"/>
</dbReference>
<feature type="chain" id="PRO_5046682614" evidence="3">
    <location>
        <begin position="25"/>
        <end position="447"/>
    </location>
</feature>
<accession>A0ABY5FTD6</accession>
<evidence type="ECO:0000313" key="5">
    <source>
        <dbReference type="EMBL" id="UTT61338.1"/>
    </source>
</evidence>
<evidence type="ECO:0000259" key="4">
    <source>
        <dbReference type="Pfam" id="PF17803"/>
    </source>
</evidence>
<keyword evidence="3" id="KW-0732">Signal</keyword>
<keyword evidence="2" id="KW-0812">Transmembrane</keyword>
<evidence type="ECO:0000256" key="3">
    <source>
        <dbReference type="SAM" id="SignalP"/>
    </source>
</evidence>
<name>A0ABY5FTD6_9MICO</name>
<proteinExistence type="predicted"/>
<feature type="compositionally biased region" description="Acidic residues" evidence="1">
    <location>
        <begin position="354"/>
        <end position="372"/>
    </location>
</feature>
<keyword evidence="2" id="KW-0472">Membrane</keyword>
<organism evidence="5 6">
    <name type="scientific">Microcella humidisoli</name>
    <dbReference type="NCBI Taxonomy" id="2963406"/>
    <lineage>
        <taxon>Bacteria</taxon>
        <taxon>Bacillati</taxon>
        <taxon>Actinomycetota</taxon>
        <taxon>Actinomycetes</taxon>
        <taxon>Micrococcales</taxon>
        <taxon>Microbacteriaceae</taxon>
        <taxon>Microcella</taxon>
    </lineage>
</organism>
<feature type="transmembrane region" description="Helical" evidence="2">
    <location>
        <begin position="421"/>
        <end position="438"/>
    </location>
</feature>
<dbReference type="InterPro" id="IPR040853">
    <property type="entry name" value="RapA2_cadherin-like"/>
</dbReference>
<evidence type="ECO:0000313" key="6">
    <source>
        <dbReference type="Proteomes" id="UP001060039"/>
    </source>
</evidence>
<feature type="signal peptide" evidence="3">
    <location>
        <begin position="1"/>
        <end position="24"/>
    </location>
</feature>
<dbReference type="Pfam" id="PF17963">
    <property type="entry name" value="Big_9"/>
    <property type="match status" value="2"/>
</dbReference>
<feature type="domain" description="RapA2 cadherin-like" evidence="4">
    <location>
        <begin position="145"/>
        <end position="206"/>
    </location>
</feature>
<dbReference type="EMBL" id="CP101497">
    <property type="protein sequence ID" value="UTT61338.1"/>
    <property type="molecule type" value="Genomic_DNA"/>
</dbReference>
<dbReference type="Proteomes" id="UP001060039">
    <property type="component" value="Chromosome"/>
</dbReference>
<evidence type="ECO:0000256" key="2">
    <source>
        <dbReference type="SAM" id="Phobius"/>
    </source>
</evidence>
<protein>
    <submittedName>
        <fullName evidence="5">Ig-like domain-containing protein</fullName>
    </submittedName>
</protein>
<feature type="region of interest" description="Disordered" evidence="1">
    <location>
        <begin position="352"/>
        <end position="409"/>
    </location>
</feature>
<feature type="region of interest" description="Disordered" evidence="1">
    <location>
        <begin position="134"/>
        <end position="153"/>
    </location>
</feature>